<dbReference type="EMBL" id="MHWB01000011">
    <property type="protein sequence ID" value="OHB01630.1"/>
    <property type="molecule type" value="Genomic_DNA"/>
</dbReference>
<gene>
    <name evidence="2" type="ORF">A3A96_03110</name>
</gene>
<proteinExistence type="predicted"/>
<feature type="compositionally biased region" description="Acidic residues" evidence="1">
    <location>
        <begin position="51"/>
        <end position="69"/>
    </location>
</feature>
<name>A0A1G2TYD0_9BACT</name>
<sequence>MSKKILLIIGILVLVGIAAFLILTSKPQAEEGGRVGFSIRDFLPFGKSVDTDTDTETNTEEGSSDEEVDVPTNTPIPKLRKISSEPVAGSVIFNVGTTSIVRFVEKGTGNVYEVKSDSLKIDRLSNTTIPKIIRAFWLPNGSGFLAQTLLAESEIIETSLVKLNKNKESLASENLTPFGTTIGKLPTGIKEITIKPDGTKIFYYTTTGSSNWFVSNPDGTATTVVMAHPLTEWLPKWVSGNTIILQTKGSSEAISYAYSFDVSNKTLKNVGVGFTGLSINPNLSGSLSVISSGGATPQLFVVENKSTALKTLGVNSLAEKCVWLKEKSPTIYCAVPNQIPGGNYPDVWYKGLVSTEDYVIKIDIDNNITYTVGDFSLLTDQKIDATDLILSPDETHLVFRNKIDGFLWMLRLEE</sequence>
<evidence type="ECO:0000256" key="1">
    <source>
        <dbReference type="SAM" id="MobiDB-lite"/>
    </source>
</evidence>
<reference evidence="2 3" key="1">
    <citation type="journal article" date="2016" name="Nat. Commun.">
        <title>Thousands of microbial genomes shed light on interconnected biogeochemical processes in an aquifer system.</title>
        <authorList>
            <person name="Anantharaman K."/>
            <person name="Brown C.T."/>
            <person name="Hug L.A."/>
            <person name="Sharon I."/>
            <person name="Castelle C.J."/>
            <person name="Probst A.J."/>
            <person name="Thomas B.C."/>
            <person name="Singh A."/>
            <person name="Wilkins M.J."/>
            <person name="Karaoz U."/>
            <person name="Brodie E.L."/>
            <person name="Williams K.H."/>
            <person name="Hubbard S.S."/>
            <person name="Banfield J.F."/>
        </authorList>
    </citation>
    <scope>NUCLEOTIDE SEQUENCE [LARGE SCALE GENOMIC DNA]</scope>
</reference>
<comment type="caution">
    <text evidence="2">The sequence shown here is derived from an EMBL/GenBank/DDBJ whole genome shotgun (WGS) entry which is preliminary data.</text>
</comment>
<accession>A0A1G2TYD0</accession>
<evidence type="ECO:0000313" key="2">
    <source>
        <dbReference type="EMBL" id="OHB01630.1"/>
    </source>
</evidence>
<dbReference type="AlphaFoldDB" id="A0A1G2TYD0"/>
<evidence type="ECO:0008006" key="4">
    <source>
        <dbReference type="Google" id="ProtNLM"/>
    </source>
</evidence>
<dbReference type="STRING" id="1802758.A3A96_03110"/>
<organism evidence="2 3">
    <name type="scientific">Candidatus Zambryskibacteria bacterium RIFCSPLOWO2_01_FULL_39_39</name>
    <dbReference type="NCBI Taxonomy" id="1802758"/>
    <lineage>
        <taxon>Bacteria</taxon>
        <taxon>Candidatus Zambryskiibacteriota</taxon>
    </lineage>
</organism>
<feature type="region of interest" description="Disordered" evidence="1">
    <location>
        <begin position="48"/>
        <end position="75"/>
    </location>
</feature>
<dbReference type="SUPFAM" id="SSF69304">
    <property type="entry name" value="Tricorn protease N-terminal domain"/>
    <property type="match status" value="1"/>
</dbReference>
<dbReference type="Proteomes" id="UP000177707">
    <property type="component" value="Unassembled WGS sequence"/>
</dbReference>
<protein>
    <recommendedName>
        <fullName evidence="4">Dipeptidylpeptidase IV N-terminal domain-containing protein</fullName>
    </recommendedName>
</protein>
<evidence type="ECO:0000313" key="3">
    <source>
        <dbReference type="Proteomes" id="UP000177707"/>
    </source>
</evidence>